<dbReference type="Proteomes" id="UP000547674">
    <property type="component" value="Unassembled WGS sequence"/>
</dbReference>
<feature type="signal peptide" evidence="1">
    <location>
        <begin position="1"/>
        <end position="22"/>
    </location>
</feature>
<organism evidence="3 4">
    <name type="scientific">Eiseniibacteriota bacterium</name>
    <dbReference type="NCBI Taxonomy" id="2212470"/>
    <lineage>
        <taxon>Bacteria</taxon>
        <taxon>Candidatus Eiseniibacteriota</taxon>
    </lineage>
</organism>
<dbReference type="EMBL" id="JABDJR010000056">
    <property type="protein sequence ID" value="NNF05426.1"/>
    <property type="molecule type" value="Genomic_DNA"/>
</dbReference>
<feature type="chain" id="PRO_5030653353" evidence="1">
    <location>
        <begin position="23"/>
        <end position="172"/>
    </location>
</feature>
<dbReference type="InterPro" id="IPR013229">
    <property type="entry name" value="PEGA"/>
</dbReference>
<dbReference type="Gene3D" id="2.60.40.10">
    <property type="entry name" value="Immunoglobulins"/>
    <property type="match status" value="1"/>
</dbReference>
<reference evidence="3 4" key="1">
    <citation type="submission" date="2020-03" db="EMBL/GenBank/DDBJ databases">
        <title>Metabolic flexibility allows generalist bacteria to become dominant in a frequently disturbed ecosystem.</title>
        <authorList>
            <person name="Chen Y.-J."/>
            <person name="Leung P.M."/>
            <person name="Bay S.K."/>
            <person name="Hugenholtz P."/>
            <person name="Kessler A.J."/>
            <person name="Shelley G."/>
            <person name="Waite D.W."/>
            <person name="Cook P.L."/>
            <person name="Greening C."/>
        </authorList>
    </citation>
    <scope>NUCLEOTIDE SEQUENCE [LARGE SCALE GENOMIC DNA]</scope>
    <source>
        <strain evidence="3">SS_bin_28</strain>
    </source>
</reference>
<sequence length="172" mass="18147">MKFRTMSAVLLCGVLFSMLYLACSESVKPQANQPPNLREIIVFPPNVVLGGTTRVTALVSDPDGDPVTVTWSTDGGSLSSTSDPTTFWTGPETAGANKIFFTATDGELSIADSVQVLVGEGSIYVTSDPPGANVSLDGATSLPTPQFFEKVPIGPHRLTLAGGEFLYSEQFI</sequence>
<dbReference type="Pfam" id="PF08308">
    <property type="entry name" value="PEGA"/>
    <property type="match status" value="1"/>
</dbReference>
<dbReference type="AlphaFoldDB" id="A0A7Y2E5C5"/>
<evidence type="ECO:0000256" key="1">
    <source>
        <dbReference type="SAM" id="SignalP"/>
    </source>
</evidence>
<evidence type="ECO:0000313" key="3">
    <source>
        <dbReference type="EMBL" id="NNF05426.1"/>
    </source>
</evidence>
<keyword evidence="1" id="KW-0732">Signal</keyword>
<evidence type="ECO:0000313" key="4">
    <source>
        <dbReference type="Proteomes" id="UP000547674"/>
    </source>
</evidence>
<protein>
    <submittedName>
        <fullName evidence="3">PEGA domain-containing protein</fullName>
    </submittedName>
</protein>
<proteinExistence type="predicted"/>
<comment type="caution">
    <text evidence="3">The sequence shown here is derived from an EMBL/GenBank/DDBJ whole genome shotgun (WGS) entry which is preliminary data.</text>
</comment>
<feature type="domain" description="PEGA" evidence="2">
    <location>
        <begin position="121"/>
        <end position="161"/>
    </location>
</feature>
<gene>
    <name evidence="3" type="ORF">HKN21_01570</name>
</gene>
<feature type="non-terminal residue" evidence="3">
    <location>
        <position position="172"/>
    </location>
</feature>
<accession>A0A7Y2E5C5</accession>
<name>A0A7Y2E5C5_UNCEI</name>
<evidence type="ECO:0000259" key="2">
    <source>
        <dbReference type="Pfam" id="PF08308"/>
    </source>
</evidence>
<dbReference type="InterPro" id="IPR013783">
    <property type="entry name" value="Ig-like_fold"/>
</dbReference>